<organism evidence="1 2">
    <name type="scientific">Corallococcus soli</name>
    <dbReference type="NCBI Taxonomy" id="2710757"/>
    <lineage>
        <taxon>Bacteria</taxon>
        <taxon>Pseudomonadati</taxon>
        <taxon>Myxococcota</taxon>
        <taxon>Myxococcia</taxon>
        <taxon>Myxococcales</taxon>
        <taxon>Cystobacterineae</taxon>
        <taxon>Myxococcaceae</taxon>
        <taxon>Corallococcus</taxon>
    </lineage>
</organism>
<accession>A0ABR9PTJ5</accession>
<dbReference type="RefSeq" id="WP_193428447.1">
    <property type="nucleotide sequence ID" value="NZ_CBCSIP010000033.1"/>
</dbReference>
<sequence>MTAHSSLTVCVASPRGFSRETSRLGMKMKPLRDGFLGTCFRAMLLRLSLLSAGA</sequence>
<evidence type="ECO:0000313" key="2">
    <source>
        <dbReference type="Proteomes" id="UP001516472"/>
    </source>
</evidence>
<keyword evidence="2" id="KW-1185">Reference proteome</keyword>
<dbReference type="Proteomes" id="UP001516472">
    <property type="component" value="Unassembled WGS sequence"/>
</dbReference>
<evidence type="ECO:0000313" key="1">
    <source>
        <dbReference type="EMBL" id="MBE4751253.1"/>
    </source>
</evidence>
<dbReference type="EMBL" id="JAAIYO010000007">
    <property type="protein sequence ID" value="MBE4751253.1"/>
    <property type="molecule type" value="Genomic_DNA"/>
</dbReference>
<proteinExistence type="predicted"/>
<gene>
    <name evidence="1" type="ORF">G4177_24050</name>
</gene>
<comment type="caution">
    <text evidence="1">The sequence shown here is derived from an EMBL/GenBank/DDBJ whole genome shotgun (WGS) entry which is preliminary data.</text>
</comment>
<protein>
    <submittedName>
        <fullName evidence="1">Uncharacterized protein</fullName>
    </submittedName>
</protein>
<name>A0ABR9PTJ5_9BACT</name>
<reference evidence="1 2" key="1">
    <citation type="submission" date="2020-02" db="EMBL/GenBank/DDBJ databases">
        <authorList>
            <person name="Babadi Z.K."/>
            <person name="Risdian C."/>
            <person name="Ebrahimipour G.H."/>
            <person name="Wink J."/>
        </authorList>
    </citation>
    <scope>NUCLEOTIDE SEQUENCE [LARGE SCALE GENOMIC DNA]</scope>
    <source>
        <strain evidence="1 2">ZKHCc1 1396</strain>
    </source>
</reference>